<dbReference type="OrthoDB" id="7455607at2"/>
<evidence type="ECO:0000313" key="17">
    <source>
        <dbReference type="Proteomes" id="UP000317894"/>
    </source>
</evidence>
<evidence type="ECO:0000259" key="15">
    <source>
        <dbReference type="Pfam" id="PF07715"/>
    </source>
</evidence>
<dbReference type="EMBL" id="VJWA01000001">
    <property type="protein sequence ID" value="TRW16712.1"/>
    <property type="molecule type" value="Genomic_DNA"/>
</dbReference>
<keyword evidence="6" id="KW-0408">Iron</keyword>
<evidence type="ECO:0000256" key="4">
    <source>
        <dbReference type="ARBA" id="ARBA00022496"/>
    </source>
</evidence>
<keyword evidence="2 11" id="KW-0813">Transport</keyword>
<protein>
    <submittedName>
        <fullName evidence="16">TonB-dependent receptor</fullName>
    </submittedName>
</protein>
<evidence type="ECO:0000256" key="11">
    <source>
        <dbReference type="PROSITE-ProRule" id="PRU01360"/>
    </source>
</evidence>
<proteinExistence type="inferred from homology"/>
<sequence length="765" mass="81697">MNSMMARHNGLGLAAFRARLYATTFGIALAGMVPAAALAQQAATAAPSETAAAAPAADADDTVGEIVVTARQVSENLQKVPVSVGVIKGGRLEAMSVRSIIDLDAKVPSLSFGNQSVRLQPFLGIRGVGDFSRNPGFDNRAGIYLDGVFLGRSSTTEFPIFDIERVEVLRGPQGTLFGKDSLTGVISITSAKPSFEDGYRGTLRLGSRDLIEGNAFVNAPITDTLAVRVSFAAQSQDGYYRNLFNNKKLGSSSNVAGRVQLRYKSDGTTVDLALDGASSKSDVLLGGRPITGPGATLGLSDYQVNLNNSPTKDRSIYGVSLNIEHQFDNGLALTSISAFRRSTSDLLNIDFDQSPLSQGANNIRDRDRSFSQELRLASSSGGLFDYVLGAFYFSGSPSWNWALSTGPDFAVPALRGGLLTIHAKVDQEVIAGFGRATLRPLTWLSVDAGLRYGRTTKDVRYTQVPGILTGLGFANVPLYEDKLSSNKLSPLISVSVRPTETINGYALFSTGARPGGFNVDLTSQTNFTFGGLRFGGESVKNYETGLKTQFFNNRLRLNLAAYVMKFDDFQVSQLNSTTQTIGGVTSVVRFNTINNAAKVTSKGIEIDFEAVPVRGLNLSGGVGINSAKFDSFPNAFLIAAGPPPVFGNYDGNTLIEAPKFTASATASYKFDLSDRHYADTSLTYTYRGKSFSDPSNSATFLQDKSNLVNGRIGIGASSGRYEAGVFVKNLFDTKFVQGAGTSGLGFAYQALNEPRVVGVEFTIRN</sequence>
<evidence type="ECO:0000256" key="2">
    <source>
        <dbReference type="ARBA" id="ARBA00022448"/>
    </source>
</evidence>
<dbReference type="InterPro" id="IPR039426">
    <property type="entry name" value="TonB-dep_rcpt-like"/>
</dbReference>
<keyword evidence="10 11" id="KW-0998">Cell outer membrane</keyword>
<dbReference type="GO" id="GO:0009279">
    <property type="term" value="C:cell outer membrane"/>
    <property type="evidence" value="ECO:0007669"/>
    <property type="project" value="UniProtKB-SubCell"/>
</dbReference>
<name>A0A552UES5_9SPHN</name>
<evidence type="ECO:0000256" key="8">
    <source>
        <dbReference type="ARBA" id="ARBA00023077"/>
    </source>
</evidence>
<comment type="similarity">
    <text evidence="11 12">Belongs to the TonB-dependent receptor family.</text>
</comment>
<dbReference type="PROSITE" id="PS52016">
    <property type="entry name" value="TONB_DEPENDENT_REC_3"/>
    <property type="match status" value="1"/>
</dbReference>
<dbReference type="SUPFAM" id="SSF56935">
    <property type="entry name" value="Porins"/>
    <property type="match status" value="1"/>
</dbReference>
<accession>A0A552UES5</accession>
<evidence type="ECO:0000256" key="3">
    <source>
        <dbReference type="ARBA" id="ARBA00022452"/>
    </source>
</evidence>
<evidence type="ECO:0000313" key="16">
    <source>
        <dbReference type="EMBL" id="TRW16712.1"/>
    </source>
</evidence>
<keyword evidence="8 12" id="KW-0798">TonB box</keyword>
<dbReference type="InterPro" id="IPR012910">
    <property type="entry name" value="Plug_dom"/>
</dbReference>
<evidence type="ECO:0000256" key="7">
    <source>
        <dbReference type="ARBA" id="ARBA00023065"/>
    </source>
</evidence>
<dbReference type="AlphaFoldDB" id="A0A552UES5"/>
<dbReference type="PANTHER" id="PTHR32552:SF81">
    <property type="entry name" value="TONB-DEPENDENT OUTER MEMBRANE RECEPTOR"/>
    <property type="match status" value="1"/>
</dbReference>
<keyword evidence="7" id="KW-0406">Ion transport</keyword>
<comment type="subcellular location">
    <subcellularLocation>
        <location evidence="1 11">Cell outer membrane</location>
        <topology evidence="1 11">Multi-pass membrane protein</topology>
    </subcellularLocation>
</comment>
<gene>
    <name evidence="16" type="ORF">FMM06_00400</name>
</gene>
<keyword evidence="3 11" id="KW-1134">Transmembrane beta strand</keyword>
<evidence type="ECO:0000256" key="6">
    <source>
        <dbReference type="ARBA" id="ARBA00023004"/>
    </source>
</evidence>
<dbReference type="InterPro" id="IPR000531">
    <property type="entry name" value="Beta-barrel_TonB"/>
</dbReference>
<evidence type="ECO:0000256" key="9">
    <source>
        <dbReference type="ARBA" id="ARBA00023136"/>
    </source>
</evidence>
<feature type="signal peptide" evidence="13">
    <location>
        <begin position="1"/>
        <end position="30"/>
    </location>
</feature>
<keyword evidence="5 11" id="KW-0812">Transmembrane</keyword>
<comment type="caution">
    <text evidence="16">The sequence shown here is derived from an EMBL/GenBank/DDBJ whole genome shotgun (WGS) entry which is preliminary data.</text>
</comment>
<dbReference type="InterPro" id="IPR036942">
    <property type="entry name" value="Beta-barrel_TonB_sf"/>
</dbReference>
<organism evidence="16 17">
    <name type="scientific">Glacieibacterium frigidum</name>
    <dbReference type="NCBI Taxonomy" id="2593303"/>
    <lineage>
        <taxon>Bacteria</taxon>
        <taxon>Pseudomonadati</taxon>
        <taxon>Pseudomonadota</taxon>
        <taxon>Alphaproteobacteria</taxon>
        <taxon>Sphingomonadales</taxon>
        <taxon>Sphingosinicellaceae</taxon>
        <taxon>Glacieibacterium</taxon>
    </lineage>
</organism>
<keyword evidence="4" id="KW-0410">Iron transport</keyword>
<keyword evidence="9 11" id="KW-0472">Membrane</keyword>
<feature type="chain" id="PRO_5021861829" evidence="13">
    <location>
        <begin position="31"/>
        <end position="765"/>
    </location>
</feature>
<dbReference type="Proteomes" id="UP000317894">
    <property type="component" value="Unassembled WGS sequence"/>
</dbReference>
<evidence type="ECO:0000256" key="5">
    <source>
        <dbReference type="ARBA" id="ARBA00022692"/>
    </source>
</evidence>
<feature type="domain" description="TonB-dependent receptor-like beta-barrel" evidence="14">
    <location>
        <begin position="267"/>
        <end position="729"/>
    </location>
</feature>
<keyword evidence="17" id="KW-1185">Reference proteome</keyword>
<evidence type="ECO:0000256" key="12">
    <source>
        <dbReference type="RuleBase" id="RU003357"/>
    </source>
</evidence>
<keyword evidence="16" id="KW-0675">Receptor</keyword>
<keyword evidence="13" id="KW-0732">Signal</keyword>
<reference evidence="16 17" key="1">
    <citation type="submission" date="2019-07" db="EMBL/GenBank/DDBJ databases">
        <title>Novel species isolated from glacier.</title>
        <authorList>
            <person name="Liu Q."/>
            <person name="Xin Y.-H."/>
        </authorList>
    </citation>
    <scope>NUCLEOTIDE SEQUENCE [LARGE SCALE GENOMIC DNA]</scope>
    <source>
        <strain evidence="16 17">LB1R16</strain>
    </source>
</reference>
<evidence type="ECO:0000259" key="14">
    <source>
        <dbReference type="Pfam" id="PF00593"/>
    </source>
</evidence>
<evidence type="ECO:0000256" key="10">
    <source>
        <dbReference type="ARBA" id="ARBA00023237"/>
    </source>
</evidence>
<dbReference type="PANTHER" id="PTHR32552">
    <property type="entry name" value="FERRICHROME IRON RECEPTOR-RELATED"/>
    <property type="match status" value="1"/>
</dbReference>
<dbReference type="Pfam" id="PF07715">
    <property type="entry name" value="Plug"/>
    <property type="match status" value="1"/>
</dbReference>
<feature type="domain" description="TonB-dependent receptor plug" evidence="15">
    <location>
        <begin position="77"/>
        <end position="185"/>
    </location>
</feature>
<dbReference type="Pfam" id="PF00593">
    <property type="entry name" value="TonB_dep_Rec_b-barrel"/>
    <property type="match status" value="1"/>
</dbReference>
<evidence type="ECO:0000256" key="13">
    <source>
        <dbReference type="SAM" id="SignalP"/>
    </source>
</evidence>
<evidence type="ECO:0000256" key="1">
    <source>
        <dbReference type="ARBA" id="ARBA00004571"/>
    </source>
</evidence>
<dbReference type="GO" id="GO:0006826">
    <property type="term" value="P:iron ion transport"/>
    <property type="evidence" value="ECO:0007669"/>
    <property type="project" value="UniProtKB-KW"/>
</dbReference>
<dbReference type="Gene3D" id="2.40.170.20">
    <property type="entry name" value="TonB-dependent receptor, beta-barrel domain"/>
    <property type="match status" value="1"/>
</dbReference>